<dbReference type="Gene3D" id="2.40.100.10">
    <property type="entry name" value="Cyclophilin-like"/>
    <property type="match status" value="2"/>
</dbReference>
<dbReference type="GO" id="GO:0016787">
    <property type="term" value="F:hydrolase activity"/>
    <property type="evidence" value="ECO:0007669"/>
    <property type="project" value="UniProtKB-KW"/>
</dbReference>
<dbReference type="SUPFAM" id="SSF51246">
    <property type="entry name" value="Rudiment single hybrid motif"/>
    <property type="match status" value="1"/>
</dbReference>
<dbReference type="PROSITE" id="PS50979">
    <property type="entry name" value="BC"/>
    <property type="match status" value="1"/>
</dbReference>
<dbReference type="InterPro" id="IPR011053">
    <property type="entry name" value="Single_hybrid_motif"/>
</dbReference>
<dbReference type="Proteomes" id="UP001194468">
    <property type="component" value="Unassembled WGS sequence"/>
</dbReference>
<keyword evidence="4 6" id="KW-0067">ATP-binding</keyword>
<evidence type="ECO:0000259" key="8">
    <source>
        <dbReference type="PROSITE" id="PS50979"/>
    </source>
</evidence>
<reference evidence="9" key="2">
    <citation type="journal article" date="2020" name="Nat. Commun.">
        <title>Large-scale genome sequencing of mycorrhizal fungi provides insights into the early evolution of symbiotic traits.</title>
        <authorList>
            <person name="Miyauchi S."/>
            <person name="Kiss E."/>
            <person name="Kuo A."/>
            <person name="Drula E."/>
            <person name="Kohler A."/>
            <person name="Sanchez-Garcia M."/>
            <person name="Morin E."/>
            <person name="Andreopoulos B."/>
            <person name="Barry K.W."/>
            <person name="Bonito G."/>
            <person name="Buee M."/>
            <person name="Carver A."/>
            <person name="Chen C."/>
            <person name="Cichocki N."/>
            <person name="Clum A."/>
            <person name="Culley D."/>
            <person name="Crous P.W."/>
            <person name="Fauchery L."/>
            <person name="Girlanda M."/>
            <person name="Hayes R.D."/>
            <person name="Keri Z."/>
            <person name="LaButti K."/>
            <person name="Lipzen A."/>
            <person name="Lombard V."/>
            <person name="Magnuson J."/>
            <person name="Maillard F."/>
            <person name="Murat C."/>
            <person name="Nolan M."/>
            <person name="Ohm R.A."/>
            <person name="Pangilinan J."/>
            <person name="Pereira M.F."/>
            <person name="Perotto S."/>
            <person name="Peter M."/>
            <person name="Pfister S."/>
            <person name="Riley R."/>
            <person name="Sitrit Y."/>
            <person name="Stielow J.B."/>
            <person name="Szollosi G."/>
            <person name="Zifcakova L."/>
            <person name="Stursova M."/>
            <person name="Spatafora J.W."/>
            <person name="Tedersoo L."/>
            <person name="Vaario L.M."/>
            <person name="Yamada A."/>
            <person name="Yan M."/>
            <person name="Wang P."/>
            <person name="Xu J."/>
            <person name="Bruns T."/>
            <person name="Baldrian P."/>
            <person name="Vilgalys R."/>
            <person name="Dunand C."/>
            <person name="Henrissat B."/>
            <person name="Grigoriev I.V."/>
            <person name="Hibbett D."/>
            <person name="Nagy L.G."/>
            <person name="Martin F.M."/>
        </authorList>
    </citation>
    <scope>NUCLEOTIDE SEQUENCE</scope>
    <source>
        <strain evidence="9">BED1</strain>
    </source>
</reference>
<dbReference type="InterPro" id="IPR011761">
    <property type="entry name" value="ATP-grasp"/>
</dbReference>
<evidence type="ECO:0000256" key="3">
    <source>
        <dbReference type="ARBA" id="ARBA00022801"/>
    </source>
</evidence>
<dbReference type="InterPro" id="IPR029000">
    <property type="entry name" value="Cyclophilin-like_dom_sf"/>
</dbReference>
<evidence type="ECO:0000256" key="1">
    <source>
        <dbReference type="ARBA" id="ARBA00022598"/>
    </source>
</evidence>
<dbReference type="InterPro" id="IPR011764">
    <property type="entry name" value="Biotin_carboxylation_dom"/>
</dbReference>
<organism evidence="9 10">
    <name type="scientific">Boletus edulis BED1</name>
    <dbReference type="NCBI Taxonomy" id="1328754"/>
    <lineage>
        <taxon>Eukaryota</taxon>
        <taxon>Fungi</taxon>
        <taxon>Dikarya</taxon>
        <taxon>Basidiomycota</taxon>
        <taxon>Agaricomycotina</taxon>
        <taxon>Agaricomycetes</taxon>
        <taxon>Agaricomycetidae</taxon>
        <taxon>Boletales</taxon>
        <taxon>Boletineae</taxon>
        <taxon>Boletaceae</taxon>
        <taxon>Boletoideae</taxon>
        <taxon>Boletus</taxon>
    </lineage>
</organism>
<dbReference type="EMBL" id="WHUW01000001">
    <property type="protein sequence ID" value="KAF8452256.1"/>
    <property type="molecule type" value="Genomic_DNA"/>
</dbReference>
<dbReference type="GO" id="GO:0016874">
    <property type="term" value="F:ligase activity"/>
    <property type="evidence" value="ECO:0007669"/>
    <property type="project" value="UniProtKB-KW"/>
</dbReference>
<dbReference type="PROSITE" id="PS00867">
    <property type="entry name" value="CPSASE_2"/>
    <property type="match status" value="1"/>
</dbReference>
<dbReference type="CDD" id="cd06850">
    <property type="entry name" value="biotinyl_domain"/>
    <property type="match status" value="1"/>
</dbReference>
<name>A0AAD4GM23_BOLED</name>
<dbReference type="SUPFAM" id="SSF51230">
    <property type="entry name" value="Single hybrid motif"/>
    <property type="match status" value="1"/>
</dbReference>
<sequence length="1260" mass="137386">MECRGFYGGHKLLVANRGEIAVRVLRTAKHLGISTIAVYSPSDALSPHVSLADEAALLKDTSQPSDGQPESKLYLSLSAIIAVCKDRHVTMVHPGYGFLSENTDFAQAVVDAGMIWLGPQPNVIHAMGLKHEARTLAAKAGLPLVPGSQGLVGTQADALRIASEIGFPVMLKATAGGGGMGLVICNDDTELSARFESTRERAETLFRHEGVFIERYYPSARHIEVQVFGNGIGDVVHMGERECSVQRRHQKVIEEAPSPFFSRYPKLRQEICDAAVRLCRSIKYASAGTVEFLVDGGTGDFFFLEMNTRIQVEHPITEAIHPGLDLVELMIAQGVAERTALRGLNLDSPTLSQGILDANLQKGATHAIEARIYSENPANGFQPCAGMLQQVDLPEKDWLRIDHWISTGTNVTTFFDPLLCKLIVKGETREEAVLRLQQALSICKIHGPPNNVPFLRAICESTTFKNGGATTTFLDRFEYTPRAFTVVSGGIEATIQDLPGRRIGLGMPQSGPMDPQAFKAANVLVENHPETESIEIVTLPGVGCKFTFHVSCVVAATGKAVTVKVNRELVPMWARLVVPAKGTLEIGGEPSNGFRVYLAVRGGFPEVPQYLGSKSTSMGLGGYQGRALKPGDQIALGNCAPSSHEIRNSIPFVLPTALVPIYPKDWVVNVLPGPQDDEEYLTPEGNASFYSTQWTISSASNRMGIRLQSKNRIQWARTDGGEGGSHPSNILDNGYALGTVNVNGDTPVILTQEGPDMGGYICACTVASSDLWKLGQLSPGGTVQFKRISWAEAQIGAQTARAWIDDVRLAISGNAVPPRAEPSFQSETGHLTTILQKIVPPAGSPRPVVTFRQAGDSAILVEYGQMKLDFDLRARVHALETEARKRDLNGIWSFAPCIRSTMCHFDPVIISQKDVLEFLAEVENLLPDTLVDIEFPGRKIVFPIALDDRWNREALERYMSTTRSKAVYLPSNIDYLAQNNGLEGGATEALEKLMGSSWLVFGVGFYLACPFLVPIDPRCRLVGQKMNPSRTYTPSGAVGIAGPVAAIYPVVSPGGYQLFGRTLPAWQTWGKGADFNPERPWLLRPFDQVSFMPVTEDRYIEIEQEFNAGQYKFQIEPTVFSMATYTGFLKAIANQVAEFTEKRAEAAARVGARENMLLHEWLAQKELEASRLNTESTEVDEFSDCTCVSSSMSASVWKIKCQVGQVIKSADEVMIILEAMKTEIDVPAGEENIGKVVKGFGKDIREGGSVQAGDPLVWVS</sequence>
<evidence type="ECO:0000256" key="5">
    <source>
        <dbReference type="ARBA" id="ARBA00023267"/>
    </source>
</evidence>
<dbReference type="Gene3D" id="2.40.50.100">
    <property type="match status" value="1"/>
</dbReference>
<dbReference type="SMART" id="SM00878">
    <property type="entry name" value="Biotin_carb_C"/>
    <property type="match status" value="1"/>
</dbReference>
<dbReference type="SMART" id="SM00796">
    <property type="entry name" value="AHS1"/>
    <property type="match status" value="1"/>
</dbReference>
<keyword evidence="10" id="KW-1185">Reference proteome</keyword>
<dbReference type="PROSITE" id="PS00866">
    <property type="entry name" value="CPSASE_1"/>
    <property type="match status" value="1"/>
</dbReference>
<dbReference type="AlphaFoldDB" id="A0AAD4GM23"/>
<dbReference type="InterPro" id="IPR003778">
    <property type="entry name" value="CT_A_B"/>
</dbReference>
<dbReference type="InterPro" id="IPR016185">
    <property type="entry name" value="PreATP-grasp_dom_sf"/>
</dbReference>
<dbReference type="SUPFAM" id="SSF56059">
    <property type="entry name" value="Glutathione synthetase ATP-binding domain-like"/>
    <property type="match status" value="1"/>
</dbReference>
<feature type="domain" description="Biotin carboxylation" evidence="8">
    <location>
        <begin position="8"/>
        <end position="479"/>
    </location>
</feature>
<proteinExistence type="predicted"/>
<dbReference type="Pfam" id="PF02626">
    <property type="entry name" value="CT_A_B"/>
    <property type="match status" value="1"/>
</dbReference>
<dbReference type="Gene3D" id="3.30.1360.40">
    <property type="match status" value="1"/>
</dbReference>
<dbReference type="PANTHER" id="PTHR18866:SF128">
    <property type="entry name" value="UREA AMIDOLYASE"/>
    <property type="match status" value="1"/>
</dbReference>
<keyword evidence="5" id="KW-0092">Biotin</keyword>
<dbReference type="InterPro" id="IPR050856">
    <property type="entry name" value="Biotin_carboxylase_complex"/>
</dbReference>
<dbReference type="Pfam" id="PF02682">
    <property type="entry name" value="CT_C_D"/>
    <property type="match status" value="1"/>
</dbReference>
<evidence type="ECO:0000256" key="4">
    <source>
        <dbReference type="ARBA" id="ARBA00022840"/>
    </source>
</evidence>
<evidence type="ECO:0000256" key="6">
    <source>
        <dbReference type="PROSITE-ProRule" id="PRU00409"/>
    </source>
</evidence>
<comment type="caution">
    <text evidence="9">The sequence shown here is derived from an EMBL/GenBank/DDBJ whole genome shotgun (WGS) entry which is preliminary data.</text>
</comment>
<dbReference type="Pfam" id="PF00289">
    <property type="entry name" value="Biotin_carb_N"/>
    <property type="match status" value="1"/>
</dbReference>
<evidence type="ECO:0000313" key="9">
    <source>
        <dbReference type="EMBL" id="KAF8452256.1"/>
    </source>
</evidence>
<dbReference type="SMART" id="SM00797">
    <property type="entry name" value="AHS2"/>
    <property type="match status" value="1"/>
</dbReference>
<keyword evidence="2 6" id="KW-0547">Nucleotide-binding</keyword>
<protein>
    <submittedName>
        <fullName evidence="9">Urea carboxylase</fullName>
    </submittedName>
</protein>
<accession>A0AAD4GM23</accession>
<keyword evidence="3" id="KW-0378">Hydrolase</keyword>
<dbReference type="InterPro" id="IPR011054">
    <property type="entry name" value="Rudment_hybrid_motif"/>
</dbReference>
<dbReference type="SUPFAM" id="SSF52440">
    <property type="entry name" value="PreATP-grasp domain"/>
    <property type="match status" value="1"/>
</dbReference>
<dbReference type="Pfam" id="PF02786">
    <property type="entry name" value="CPSase_L_D2"/>
    <property type="match status" value="1"/>
</dbReference>
<dbReference type="GO" id="GO:0005524">
    <property type="term" value="F:ATP binding"/>
    <property type="evidence" value="ECO:0007669"/>
    <property type="project" value="UniProtKB-UniRule"/>
</dbReference>
<dbReference type="InterPro" id="IPR005479">
    <property type="entry name" value="CPAse_ATP-bd"/>
</dbReference>
<reference evidence="9" key="1">
    <citation type="submission" date="2019-10" db="EMBL/GenBank/DDBJ databases">
        <authorList>
            <consortium name="DOE Joint Genome Institute"/>
            <person name="Kuo A."/>
            <person name="Miyauchi S."/>
            <person name="Kiss E."/>
            <person name="Drula E."/>
            <person name="Kohler A."/>
            <person name="Sanchez-Garcia M."/>
            <person name="Andreopoulos B."/>
            <person name="Barry K.W."/>
            <person name="Bonito G."/>
            <person name="Buee M."/>
            <person name="Carver A."/>
            <person name="Chen C."/>
            <person name="Cichocki N."/>
            <person name="Clum A."/>
            <person name="Culley D."/>
            <person name="Crous P.W."/>
            <person name="Fauchery L."/>
            <person name="Girlanda M."/>
            <person name="Hayes R."/>
            <person name="Keri Z."/>
            <person name="LaButti K."/>
            <person name="Lipzen A."/>
            <person name="Lombard V."/>
            <person name="Magnuson J."/>
            <person name="Maillard F."/>
            <person name="Morin E."/>
            <person name="Murat C."/>
            <person name="Nolan M."/>
            <person name="Ohm R."/>
            <person name="Pangilinan J."/>
            <person name="Pereira M."/>
            <person name="Perotto S."/>
            <person name="Peter M."/>
            <person name="Riley R."/>
            <person name="Sitrit Y."/>
            <person name="Stielow B."/>
            <person name="Szollosi G."/>
            <person name="Zifcakova L."/>
            <person name="Stursova M."/>
            <person name="Spatafora J.W."/>
            <person name="Tedersoo L."/>
            <person name="Vaario L.-M."/>
            <person name="Yamada A."/>
            <person name="Yan M."/>
            <person name="Wang P."/>
            <person name="Xu J."/>
            <person name="Bruns T."/>
            <person name="Baldrian P."/>
            <person name="Vilgalys R."/>
            <person name="Henrissat B."/>
            <person name="Grigoriev I.V."/>
            <person name="Hibbett D."/>
            <person name="Nagy L.G."/>
            <person name="Martin F.M."/>
        </authorList>
    </citation>
    <scope>NUCLEOTIDE SEQUENCE</scope>
    <source>
        <strain evidence="9">BED1</strain>
    </source>
</reference>
<feature type="domain" description="ATP-grasp" evidence="7">
    <location>
        <begin position="134"/>
        <end position="335"/>
    </location>
</feature>
<dbReference type="SUPFAM" id="SSF160467">
    <property type="entry name" value="PH0987 N-terminal domain-like"/>
    <property type="match status" value="1"/>
</dbReference>
<keyword evidence="1" id="KW-0436">Ligase</keyword>
<dbReference type="PROSITE" id="PS50975">
    <property type="entry name" value="ATP_GRASP"/>
    <property type="match status" value="1"/>
</dbReference>
<dbReference type="InterPro" id="IPR005481">
    <property type="entry name" value="BC-like_N"/>
</dbReference>
<dbReference type="InterPro" id="IPR003833">
    <property type="entry name" value="CT_C_D"/>
</dbReference>
<dbReference type="SUPFAM" id="SSF50891">
    <property type="entry name" value="Cyclophilin-like"/>
    <property type="match status" value="2"/>
</dbReference>
<dbReference type="PANTHER" id="PTHR18866">
    <property type="entry name" value="CARBOXYLASE:PYRUVATE/ACETYL-COA/PROPIONYL-COA CARBOXYLASE"/>
    <property type="match status" value="1"/>
</dbReference>
<evidence type="ECO:0000256" key="2">
    <source>
        <dbReference type="ARBA" id="ARBA00022741"/>
    </source>
</evidence>
<evidence type="ECO:0000259" key="7">
    <source>
        <dbReference type="PROSITE" id="PS50975"/>
    </source>
</evidence>
<dbReference type="InterPro" id="IPR005482">
    <property type="entry name" value="Biotin_COase_C"/>
</dbReference>
<gene>
    <name evidence="9" type="ORF">L210DRAFT_3617701</name>
</gene>
<dbReference type="Gene3D" id="3.30.470.20">
    <property type="entry name" value="ATP-grasp fold, B domain"/>
    <property type="match status" value="1"/>
</dbReference>
<evidence type="ECO:0000313" key="10">
    <source>
        <dbReference type="Proteomes" id="UP001194468"/>
    </source>
</evidence>
<dbReference type="Pfam" id="PF02785">
    <property type="entry name" value="Biotin_carb_C"/>
    <property type="match status" value="1"/>
</dbReference>
<dbReference type="GO" id="GO:0046872">
    <property type="term" value="F:metal ion binding"/>
    <property type="evidence" value="ECO:0007669"/>
    <property type="project" value="InterPro"/>
</dbReference>